<proteinExistence type="predicted"/>
<comment type="caution">
    <text evidence="1">The sequence shown here is derived from an EMBL/GenBank/DDBJ whole genome shotgun (WGS) entry which is preliminary data.</text>
</comment>
<dbReference type="Proteomes" id="UP000596742">
    <property type="component" value="Unassembled WGS sequence"/>
</dbReference>
<protein>
    <submittedName>
        <fullName evidence="1">Uncharacterized protein</fullName>
    </submittedName>
</protein>
<organism evidence="1 2">
    <name type="scientific">Mytilus galloprovincialis</name>
    <name type="common">Mediterranean mussel</name>
    <dbReference type="NCBI Taxonomy" id="29158"/>
    <lineage>
        <taxon>Eukaryota</taxon>
        <taxon>Metazoa</taxon>
        <taxon>Spiralia</taxon>
        <taxon>Lophotrochozoa</taxon>
        <taxon>Mollusca</taxon>
        <taxon>Bivalvia</taxon>
        <taxon>Autobranchia</taxon>
        <taxon>Pteriomorphia</taxon>
        <taxon>Mytilida</taxon>
        <taxon>Mytiloidea</taxon>
        <taxon>Mytilidae</taxon>
        <taxon>Mytilinae</taxon>
        <taxon>Mytilus</taxon>
    </lineage>
</organism>
<keyword evidence="2" id="KW-1185">Reference proteome</keyword>
<feature type="non-terminal residue" evidence="1">
    <location>
        <position position="67"/>
    </location>
</feature>
<dbReference type="OrthoDB" id="6199738at2759"/>
<dbReference type="EMBL" id="UYJE01006903">
    <property type="protein sequence ID" value="VDI49980.1"/>
    <property type="molecule type" value="Genomic_DNA"/>
</dbReference>
<sequence length="67" mass="7532">MTGVLDEDIINEGVIDTIEQLLQRYDVSDVTNARLGCYKGMTGVLDEDIINEGVIDTIEQLLQRYDV</sequence>
<accession>A0A8B6FLY0</accession>
<name>A0A8B6FLY0_MYTGA</name>
<dbReference type="AlphaFoldDB" id="A0A8B6FLY0"/>
<gene>
    <name evidence="1" type="ORF">MGAL_10B065167</name>
</gene>
<evidence type="ECO:0000313" key="2">
    <source>
        <dbReference type="Proteomes" id="UP000596742"/>
    </source>
</evidence>
<reference evidence="1" key="1">
    <citation type="submission" date="2018-11" db="EMBL/GenBank/DDBJ databases">
        <authorList>
            <person name="Alioto T."/>
            <person name="Alioto T."/>
        </authorList>
    </citation>
    <scope>NUCLEOTIDE SEQUENCE</scope>
</reference>
<evidence type="ECO:0000313" key="1">
    <source>
        <dbReference type="EMBL" id="VDI49980.1"/>
    </source>
</evidence>